<comment type="caution">
    <text evidence="2">The sequence shown here is derived from an EMBL/GenBank/DDBJ whole genome shotgun (WGS) entry which is preliminary data.</text>
</comment>
<dbReference type="GeneID" id="301143544"/>
<name>A0ABU6NVL5_9BACI</name>
<evidence type="ECO:0000313" key="2">
    <source>
        <dbReference type="EMBL" id="MED4400663.1"/>
    </source>
</evidence>
<evidence type="ECO:0000256" key="1">
    <source>
        <dbReference type="SAM" id="MobiDB-lite"/>
    </source>
</evidence>
<protein>
    <submittedName>
        <fullName evidence="2">Uncharacterized protein</fullName>
    </submittedName>
</protein>
<reference evidence="2 3" key="1">
    <citation type="submission" date="2023-03" db="EMBL/GenBank/DDBJ databases">
        <title>Bacillus Genome Sequencing.</title>
        <authorList>
            <person name="Dunlap C."/>
        </authorList>
    </citation>
    <scope>NUCLEOTIDE SEQUENCE [LARGE SCALE GENOMIC DNA]</scope>
    <source>
        <strain evidence="2 3">NRS-1717</strain>
    </source>
</reference>
<dbReference type="RefSeq" id="WP_169800472.1">
    <property type="nucleotide sequence ID" value="NZ_JARSOS010000027.1"/>
</dbReference>
<evidence type="ECO:0000313" key="3">
    <source>
        <dbReference type="Proteomes" id="UP001342826"/>
    </source>
</evidence>
<dbReference type="Proteomes" id="UP001342826">
    <property type="component" value="Unassembled WGS sequence"/>
</dbReference>
<organism evidence="2 3">
    <name type="scientific">Metabacillus fastidiosus</name>
    <dbReference type="NCBI Taxonomy" id="1458"/>
    <lineage>
        <taxon>Bacteria</taxon>
        <taxon>Bacillati</taxon>
        <taxon>Bacillota</taxon>
        <taxon>Bacilli</taxon>
        <taxon>Bacillales</taxon>
        <taxon>Bacillaceae</taxon>
        <taxon>Metabacillus</taxon>
    </lineage>
</organism>
<sequence length="53" mass="6015">MGRGHHFNHKEKGHEQTKPQHGFAAAKKETETVQYSIDTVASENEKPITIIKE</sequence>
<proteinExistence type="predicted"/>
<accession>A0ABU6NVL5</accession>
<feature type="region of interest" description="Disordered" evidence="1">
    <location>
        <begin position="1"/>
        <end position="30"/>
    </location>
</feature>
<gene>
    <name evidence="2" type="ORF">P9271_04885</name>
</gene>
<keyword evidence="3" id="KW-1185">Reference proteome</keyword>
<dbReference type="EMBL" id="JARTFS010000005">
    <property type="protein sequence ID" value="MED4400663.1"/>
    <property type="molecule type" value="Genomic_DNA"/>
</dbReference>